<dbReference type="PANTHER" id="PTHR43656:SF2">
    <property type="entry name" value="BINDING OXIDOREDUCTASE, PUTATIVE (AFU_ORTHOLOGUE AFUA_2G08260)-RELATED"/>
    <property type="match status" value="1"/>
</dbReference>
<dbReference type="InterPro" id="IPR051799">
    <property type="entry name" value="NADH_flavin_oxidoreductase"/>
</dbReference>
<comment type="caution">
    <text evidence="4">The sequence shown here is derived from an EMBL/GenBank/DDBJ whole genome shotgun (WGS) entry which is preliminary data.</text>
</comment>
<name>A0ABV9ZTG7_9ACTN</name>
<evidence type="ECO:0000259" key="3">
    <source>
        <dbReference type="Pfam" id="PF00724"/>
    </source>
</evidence>
<evidence type="ECO:0000313" key="5">
    <source>
        <dbReference type="Proteomes" id="UP001596222"/>
    </source>
</evidence>
<keyword evidence="2" id="KW-0560">Oxidoreductase</keyword>
<evidence type="ECO:0000313" key="4">
    <source>
        <dbReference type="EMBL" id="MFC5144670.1"/>
    </source>
</evidence>
<accession>A0ABV9ZTG7</accession>
<dbReference type="Pfam" id="PF00724">
    <property type="entry name" value="Oxidored_FMN"/>
    <property type="match status" value="1"/>
</dbReference>
<dbReference type="Gene3D" id="3.20.20.70">
    <property type="entry name" value="Aldolase class I"/>
    <property type="match status" value="1"/>
</dbReference>
<proteinExistence type="predicted"/>
<organism evidence="4 5">
    <name type="scientific">Streptomyces aureoversilis</name>
    <dbReference type="NCBI Taxonomy" id="67277"/>
    <lineage>
        <taxon>Bacteria</taxon>
        <taxon>Bacillati</taxon>
        <taxon>Actinomycetota</taxon>
        <taxon>Actinomycetes</taxon>
        <taxon>Kitasatosporales</taxon>
        <taxon>Streptomycetaceae</taxon>
        <taxon>Streptomyces</taxon>
    </lineage>
</organism>
<sequence length="420" mass="44681">MTDDTTNSTTDTTADTTTTVLADPLTLPCGEVLANRIAKAGMSEQLATRAGIPTAGLHRLYATWARSGAGLLITGNIMINRDGLVEPRNAILDNDHALTAFTAWADAAKHCGTAVWMQINHPGRVATVPFTRRPVAPSPTREPVPGYNLRTPRELTGRRIQALIHDFARTAHLAVAAGFDGIQIHAAHGFLLSQFLSPLANTRDDDYGRTPAGRRRALLETVAAVREAVGPAVPVSVKLNSKDFQYGGLSEAESLDVAAALADAGIDLLEITGGNYAEPAMEGVHHTPHQGPYFAGYATKVRHRVDVPLMLTGGLRTRTTMERLVAGGAVDIVGIARPMAFVPDYPARILADEPEPLLPAPPRPTGYRPLDGYVQLAAHNHQFHRIATGRTPQTRAGLGTVLHAVGKLTAAAAGQAVLPR</sequence>
<gene>
    <name evidence="4" type="ORF">ACFPP6_08275</name>
</gene>
<dbReference type="Proteomes" id="UP001596222">
    <property type="component" value="Unassembled WGS sequence"/>
</dbReference>
<dbReference type="RefSeq" id="WP_382038669.1">
    <property type="nucleotide sequence ID" value="NZ_JBHSKJ010000004.1"/>
</dbReference>
<keyword evidence="1" id="KW-0285">Flavoprotein</keyword>
<protein>
    <submittedName>
        <fullName evidence="4">2,4-dienoyl-CoA reductase</fullName>
    </submittedName>
</protein>
<dbReference type="InterPro" id="IPR001155">
    <property type="entry name" value="OxRdtase_FMN_N"/>
</dbReference>
<feature type="domain" description="NADH:flavin oxidoreductase/NADH oxidase N-terminal" evidence="3">
    <location>
        <begin position="31"/>
        <end position="349"/>
    </location>
</feature>
<keyword evidence="5" id="KW-1185">Reference proteome</keyword>
<dbReference type="EMBL" id="JBHSKJ010000004">
    <property type="protein sequence ID" value="MFC5144670.1"/>
    <property type="molecule type" value="Genomic_DNA"/>
</dbReference>
<dbReference type="SUPFAM" id="SSF51395">
    <property type="entry name" value="FMN-linked oxidoreductases"/>
    <property type="match status" value="1"/>
</dbReference>
<reference evidence="5" key="1">
    <citation type="journal article" date="2019" name="Int. J. Syst. Evol. Microbiol.">
        <title>The Global Catalogue of Microorganisms (GCM) 10K type strain sequencing project: providing services to taxonomists for standard genome sequencing and annotation.</title>
        <authorList>
            <consortium name="The Broad Institute Genomics Platform"/>
            <consortium name="The Broad Institute Genome Sequencing Center for Infectious Disease"/>
            <person name="Wu L."/>
            <person name="Ma J."/>
        </authorList>
    </citation>
    <scope>NUCLEOTIDE SEQUENCE [LARGE SCALE GENOMIC DNA]</scope>
    <source>
        <strain evidence="5">CGMCC 4.1641</strain>
    </source>
</reference>
<dbReference type="InterPro" id="IPR013785">
    <property type="entry name" value="Aldolase_TIM"/>
</dbReference>
<evidence type="ECO:0000256" key="2">
    <source>
        <dbReference type="ARBA" id="ARBA00023002"/>
    </source>
</evidence>
<evidence type="ECO:0000256" key="1">
    <source>
        <dbReference type="ARBA" id="ARBA00022630"/>
    </source>
</evidence>
<dbReference type="PANTHER" id="PTHR43656">
    <property type="entry name" value="BINDING OXIDOREDUCTASE, PUTATIVE (AFU_ORTHOLOGUE AFUA_2G08260)-RELATED"/>
    <property type="match status" value="1"/>
</dbReference>